<feature type="domain" description="ATP synthase epsilon subunit C-terminal" evidence="11">
    <location>
        <begin position="90"/>
        <end position="133"/>
    </location>
</feature>
<keyword evidence="4 9" id="KW-1003">Cell membrane</keyword>
<dbReference type="PANTHER" id="PTHR13822">
    <property type="entry name" value="ATP SYNTHASE DELTA/EPSILON CHAIN"/>
    <property type="match status" value="1"/>
</dbReference>
<sequence>MNAFHLRILAADDMFFEGECENLVVPCPDGGSFGVQAYHDNMISAVAPGELHYRPAGGDGEEKIAAVSSGLIKIENNDVLVLVDTAERPEEIDANRARRAADEAKEEILQKRSIQEYRIAQYNLARAMSRLRVRSDFESWRK</sequence>
<dbReference type="Pfam" id="PF00401">
    <property type="entry name" value="ATP-synt_DE"/>
    <property type="match status" value="1"/>
</dbReference>
<dbReference type="CDD" id="cd12152">
    <property type="entry name" value="F1-ATPase_delta"/>
    <property type="match status" value="1"/>
</dbReference>
<evidence type="ECO:0000313" key="13">
    <source>
        <dbReference type="EMBL" id="HJB59641.1"/>
    </source>
</evidence>
<protein>
    <recommendedName>
        <fullName evidence="9">ATP synthase epsilon chain</fullName>
    </recommendedName>
    <alternativeName>
        <fullName evidence="9">ATP synthase F1 sector epsilon subunit</fullName>
    </alternativeName>
    <alternativeName>
        <fullName evidence="9">F-ATPase epsilon subunit</fullName>
    </alternativeName>
</protein>
<dbReference type="AlphaFoldDB" id="A0A9D2S8A2"/>
<reference evidence="13" key="2">
    <citation type="submission" date="2021-04" db="EMBL/GenBank/DDBJ databases">
        <authorList>
            <person name="Gilroy R."/>
        </authorList>
    </citation>
    <scope>NUCLEOTIDE SEQUENCE</scope>
    <source>
        <strain evidence="13">ChiHjej9B8-13557</strain>
    </source>
</reference>
<evidence type="ECO:0000256" key="7">
    <source>
        <dbReference type="ARBA" id="ARBA00023196"/>
    </source>
</evidence>
<keyword evidence="3 9" id="KW-0813">Transport</keyword>
<dbReference type="Gene3D" id="2.60.15.10">
    <property type="entry name" value="F0F1 ATP synthase delta/epsilon subunit, N-terminal"/>
    <property type="match status" value="1"/>
</dbReference>
<comment type="subcellular location">
    <subcellularLocation>
        <location evidence="1 9">Cell membrane</location>
        <topology evidence="1 9">Peripheral membrane protein</topology>
    </subcellularLocation>
</comment>
<dbReference type="SUPFAM" id="SSF51344">
    <property type="entry name" value="Epsilon subunit of F1F0-ATP synthase N-terminal domain"/>
    <property type="match status" value="1"/>
</dbReference>
<dbReference type="InterPro" id="IPR036794">
    <property type="entry name" value="ATP_F1_dsu/esu_C_sf"/>
</dbReference>
<evidence type="ECO:0000256" key="6">
    <source>
        <dbReference type="ARBA" id="ARBA00023136"/>
    </source>
</evidence>
<dbReference type="GO" id="GO:0005524">
    <property type="term" value="F:ATP binding"/>
    <property type="evidence" value="ECO:0007669"/>
    <property type="project" value="UniProtKB-UniRule"/>
</dbReference>
<evidence type="ECO:0000256" key="8">
    <source>
        <dbReference type="ARBA" id="ARBA00023310"/>
    </source>
</evidence>
<dbReference type="NCBIfam" id="TIGR01216">
    <property type="entry name" value="ATP_synt_epsi"/>
    <property type="match status" value="1"/>
</dbReference>
<evidence type="ECO:0000256" key="10">
    <source>
        <dbReference type="RuleBase" id="RU003656"/>
    </source>
</evidence>
<dbReference type="Pfam" id="PF02823">
    <property type="entry name" value="ATP-synt_DE_N"/>
    <property type="match status" value="1"/>
</dbReference>
<dbReference type="InterPro" id="IPR001469">
    <property type="entry name" value="ATP_synth_F1_dsu/esu"/>
</dbReference>
<comment type="caution">
    <text evidence="13">The sequence shown here is derived from an EMBL/GenBank/DDBJ whole genome shotgun (WGS) entry which is preliminary data.</text>
</comment>
<dbReference type="Proteomes" id="UP000824211">
    <property type="component" value="Unassembled WGS sequence"/>
</dbReference>
<gene>
    <name evidence="9 13" type="primary">atpC</name>
    <name evidence="13" type="ORF">H9771_08340</name>
</gene>
<evidence type="ECO:0000259" key="12">
    <source>
        <dbReference type="Pfam" id="PF02823"/>
    </source>
</evidence>
<keyword evidence="5 9" id="KW-0406">Ion transport</keyword>
<dbReference type="GO" id="GO:0045259">
    <property type="term" value="C:proton-transporting ATP synthase complex"/>
    <property type="evidence" value="ECO:0007669"/>
    <property type="project" value="UniProtKB-KW"/>
</dbReference>
<dbReference type="SUPFAM" id="SSF46604">
    <property type="entry name" value="Epsilon subunit of F1F0-ATP synthase C-terminal domain"/>
    <property type="match status" value="1"/>
</dbReference>
<dbReference type="GO" id="GO:0046933">
    <property type="term" value="F:proton-transporting ATP synthase activity, rotational mechanism"/>
    <property type="evidence" value="ECO:0007669"/>
    <property type="project" value="UniProtKB-UniRule"/>
</dbReference>
<keyword evidence="8 9" id="KW-0066">ATP synthesis</keyword>
<dbReference type="InterPro" id="IPR036771">
    <property type="entry name" value="ATPsynth_dsu/esu_N"/>
</dbReference>
<feature type="domain" description="ATP synthase F1 complex delta/epsilon subunit N-terminal" evidence="12">
    <location>
        <begin position="4"/>
        <end position="86"/>
    </location>
</feature>
<dbReference type="InterPro" id="IPR020547">
    <property type="entry name" value="ATP_synth_F1_esu_C"/>
</dbReference>
<evidence type="ECO:0000256" key="4">
    <source>
        <dbReference type="ARBA" id="ARBA00022475"/>
    </source>
</evidence>
<evidence type="ECO:0000256" key="5">
    <source>
        <dbReference type="ARBA" id="ARBA00023065"/>
    </source>
</evidence>
<reference evidence="13" key="1">
    <citation type="journal article" date="2021" name="PeerJ">
        <title>Extensive microbial diversity within the chicken gut microbiome revealed by metagenomics and culture.</title>
        <authorList>
            <person name="Gilroy R."/>
            <person name="Ravi A."/>
            <person name="Getino M."/>
            <person name="Pursley I."/>
            <person name="Horton D.L."/>
            <person name="Alikhan N.F."/>
            <person name="Baker D."/>
            <person name="Gharbi K."/>
            <person name="Hall N."/>
            <person name="Watson M."/>
            <person name="Adriaenssens E.M."/>
            <person name="Foster-Nyarko E."/>
            <person name="Jarju S."/>
            <person name="Secka A."/>
            <person name="Antonio M."/>
            <person name="Oren A."/>
            <person name="Chaudhuri R.R."/>
            <person name="La Ragione R."/>
            <person name="Hildebrand F."/>
            <person name="Pallen M.J."/>
        </authorList>
    </citation>
    <scope>NUCLEOTIDE SEQUENCE</scope>
    <source>
        <strain evidence="13">ChiHjej9B8-13557</strain>
    </source>
</reference>
<evidence type="ECO:0000256" key="1">
    <source>
        <dbReference type="ARBA" id="ARBA00004202"/>
    </source>
</evidence>
<name>A0A9D2S8A2_9FIRM</name>
<dbReference type="InterPro" id="IPR020546">
    <property type="entry name" value="ATP_synth_F1_dsu/esu_N"/>
</dbReference>
<keyword evidence="7 9" id="KW-0139">CF(1)</keyword>
<comment type="subunit">
    <text evidence="9 10">F-type ATPases have 2 components, CF(1) - the catalytic core - and CF(0) - the membrane proton channel. CF(1) has five subunits: alpha(3), beta(3), gamma(1), delta(1), epsilon(1). CF(0) has three main subunits: a, b and c.</text>
</comment>
<evidence type="ECO:0000313" key="14">
    <source>
        <dbReference type="Proteomes" id="UP000824211"/>
    </source>
</evidence>
<evidence type="ECO:0000256" key="3">
    <source>
        <dbReference type="ARBA" id="ARBA00022448"/>
    </source>
</evidence>
<dbReference type="PANTHER" id="PTHR13822:SF10">
    <property type="entry name" value="ATP SYNTHASE EPSILON CHAIN, CHLOROPLASTIC"/>
    <property type="match status" value="1"/>
</dbReference>
<dbReference type="EMBL" id="DWXX01000152">
    <property type="protein sequence ID" value="HJB59641.1"/>
    <property type="molecule type" value="Genomic_DNA"/>
</dbReference>
<evidence type="ECO:0000259" key="11">
    <source>
        <dbReference type="Pfam" id="PF00401"/>
    </source>
</evidence>
<evidence type="ECO:0000256" key="9">
    <source>
        <dbReference type="HAMAP-Rule" id="MF_00530"/>
    </source>
</evidence>
<dbReference type="GO" id="GO:0005886">
    <property type="term" value="C:plasma membrane"/>
    <property type="evidence" value="ECO:0007669"/>
    <property type="project" value="UniProtKB-SubCell"/>
</dbReference>
<evidence type="ECO:0000256" key="2">
    <source>
        <dbReference type="ARBA" id="ARBA00005712"/>
    </source>
</evidence>
<accession>A0A9D2S8A2</accession>
<dbReference type="HAMAP" id="MF_00530">
    <property type="entry name" value="ATP_synth_epsil_bac"/>
    <property type="match status" value="1"/>
</dbReference>
<proteinExistence type="inferred from homology"/>
<comment type="function">
    <text evidence="9">Produces ATP from ADP in the presence of a proton gradient across the membrane.</text>
</comment>
<keyword evidence="6 9" id="KW-0472">Membrane</keyword>
<keyword evidence="9" id="KW-0375">Hydrogen ion transport</keyword>
<organism evidence="13 14">
    <name type="scientific">Candidatus Faecalibacterium faecipullorum</name>
    <dbReference type="NCBI Taxonomy" id="2838578"/>
    <lineage>
        <taxon>Bacteria</taxon>
        <taxon>Bacillati</taxon>
        <taxon>Bacillota</taxon>
        <taxon>Clostridia</taxon>
        <taxon>Eubacteriales</taxon>
        <taxon>Oscillospiraceae</taxon>
        <taxon>Faecalibacterium</taxon>
    </lineage>
</organism>
<comment type="similarity">
    <text evidence="2 9 10">Belongs to the ATPase epsilon chain family.</text>
</comment>